<organism evidence="2 3">
    <name type="scientific">Araneus ventricosus</name>
    <name type="common">Orbweaver spider</name>
    <name type="synonym">Epeira ventricosa</name>
    <dbReference type="NCBI Taxonomy" id="182803"/>
    <lineage>
        <taxon>Eukaryota</taxon>
        <taxon>Metazoa</taxon>
        <taxon>Ecdysozoa</taxon>
        <taxon>Arthropoda</taxon>
        <taxon>Chelicerata</taxon>
        <taxon>Arachnida</taxon>
        <taxon>Araneae</taxon>
        <taxon>Araneomorphae</taxon>
        <taxon>Entelegynae</taxon>
        <taxon>Araneoidea</taxon>
        <taxon>Araneidae</taxon>
        <taxon>Araneus</taxon>
    </lineage>
</organism>
<dbReference type="EMBL" id="BGPR01000964">
    <property type="protein sequence ID" value="GBM41485.1"/>
    <property type="molecule type" value="Genomic_DNA"/>
</dbReference>
<evidence type="ECO:0000256" key="1">
    <source>
        <dbReference type="SAM" id="MobiDB-lite"/>
    </source>
</evidence>
<reference evidence="2 3" key="1">
    <citation type="journal article" date="2019" name="Sci. Rep.">
        <title>Orb-weaving spider Araneus ventricosus genome elucidates the spidroin gene catalogue.</title>
        <authorList>
            <person name="Kono N."/>
            <person name="Nakamura H."/>
            <person name="Ohtoshi R."/>
            <person name="Moran D.A.P."/>
            <person name="Shinohara A."/>
            <person name="Yoshida Y."/>
            <person name="Fujiwara M."/>
            <person name="Mori M."/>
            <person name="Tomita M."/>
            <person name="Arakawa K."/>
        </authorList>
    </citation>
    <scope>NUCLEOTIDE SEQUENCE [LARGE SCALE GENOMIC DNA]</scope>
</reference>
<accession>A0A4Y2FLY9</accession>
<dbReference type="Proteomes" id="UP000499080">
    <property type="component" value="Unassembled WGS sequence"/>
</dbReference>
<evidence type="ECO:0000313" key="2">
    <source>
        <dbReference type="EMBL" id="GBM41485.1"/>
    </source>
</evidence>
<dbReference type="AlphaFoldDB" id="A0A4Y2FLY9"/>
<proteinExistence type="predicted"/>
<protein>
    <submittedName>
        <fullName evidence="2">Uncharacterized protein</fullName>
    </submittedName>
</protein>
<sequence length="155" mass="17818">MSPLTLKKSRASKGSVSKVSLDRRRQERMCSGDALATPHFAQTGKTLLTWLKEQLLRREGFTEIFKEMEANDSRHWRQACHPFGDKMKLLENARIMTYLYVPYVGKEIWRTFEKILCDVDPGKRAINTRMSSNKASIIGVLSAVHAGELIRTNRY</sequence>
<evidence type="ECO:0000313" key="3">
    <source>
        <dbReference type="Proteomes" id="UP000499080"/>
    </source>
</evidence>
<feature type="region of interest" description="Disordered" evidence="1">
    <location>
        <begin position="1"/>
        <end position="25"/>
    </location>
</feature>
<gene>
    <name evidence="2" type="ORF">AVEN_229115_1</name>
</gene>
<name>A0A4Y2FLY9_ARAVE</name>
<keyword evidence="3" id="KW-1185">Reference proteome</keyword>
<comment type="caution">
    <text evidence="2">The sequence shown here is derived from an EMBL/GenBank/DDBJ whole genome shotgun (WGS) entry which is preliminary data.</text>
</comment>